<proteinExistence type="predicted"/>
<dbReference type="EMBL" id="LR882967">
    <property type="protein sequence ID" value="CAD5938581.1"/>
    <property type="molecule type" value="Genomic_DNA"/>
</dbReference>
<evidence type="ECO:0000313" key="2">
    <source>
        <dbReference type="EMBL" id="CAD5938581.1"/>
    </source>
</evidence>
<keyword evidence="1" id="KW-0472">Membrane</keyword>
<sequence>MKNTTRLLIILNITLISIALLWVIGGNIYAQQQKQPIDQYRDNFFEKKIGIVKTNQSALKLEKLRYTFIFFDNLNNREAIKLYLENQLENQLKTIDIAPQKIHDILTDFEPKVTAIRHQILTIDPPQWDTEIYLNATWETPLPGFLSFANLQQFLALDSLDKIRSGQIQEVLDNLELSWRIRESIRKQPTLIAQLVSLIIDSYLIGLFRKLDYVPPEWQGRINQLLNQDYYNSFLISNEMEIWAAYNSLSNLSTFDFKLVNKDDNPSQNLFAQFIYLFHKPYLRFSVIDLFIKRHLFLQSIPNKNFCDFDPEKFQKYKNIYLQPLASWSLVNSLDEESITSLTNQWPKLFRRLIDWELTLKIIQVKEIAAKQGKWPEKVPGLETSICEDRQWIYKVSPDGKTMSISYSKLPSWWQKPKIGKVDYPLTYSSQQIPRLKPKSKS</sequence>
<organism evidence="2 3">
    <name type="scientific">Planktothrix pseudagardhii</name>
    <dbReference type="NCBI Taxonomy" id="132604"/>
    <lineage>
        <taxon>Bacteria</taxon>
        <taxon>Bacillati</taxon>
        <taxon>Cyanobacteriota</taxon>
        <taxon>Cyanophyceae</taxon>
        <taxon>Oscillatoriophycideae</taxon>
        <taxon>Oscillatoriales</taxon>
        <taxon>Microcoleaceae</taxon>
        <taxon>Planktothrix</taxon>
    </lineage>
</organism>
<reference evidence="2" key="1">
    <citation type="submission" date="2020-09" db="EMBL/GenBank/DDBJ databases">
        <authorList>
            <person name="Blom J."/>
        </authorList>
    </citation>
    <scope>NUCLEOTIDE SEQUENCE</scope>
    <source>
        <strain evidence="2">No.713</strain>
    </source>
</reference>
<protein>
    <submittedName>
        <fullName evidence="2">Uncharacterized protein</fullName>
    </submittedName>
</protein>
<keyword evidence="1" id="KW-0812">Transmembrane</keyword>
<dbReference type="RefSeq" id="WP_254173551.1">
    <property type="nucleotide sequence ID" value="NZ_LR882967.1"/>
</dbReference>
<dbReference type="KEGG" id="ppsu:NO713_01768"/>
<dbReference type="Proteomes" id="UP001153719">
    <property type="component" value="Chromosome"/>
</dbReference>
<evidence type="ECO:0000313" key="3">
    <source>
        <dbReference type="Proteomes" id="UP001153719"/>
    </source>
</evidence>
<keyword evidence="1" id="KW-1133">Transmembrane helix</keyword>
<gene>
    <name evidence="2" type="ORF">NO713_01768</name>
</gene>
<dbReference type="AlphaFoldDB" id="A0A9W4CIG1"/>
<name>A0A9W4CIG1_9CYAN</name>
<evidence type="ECO:0000256" key="1">
    <source>
        <dbReference type="SAM" id="Phobius"/>
    </source>
</evidence>
<feature type="transmembrane region" description="Helical" evidence="1">
    <location>
        <begin position="7"/>
        <end position="30"/>
    </location>
</feature>
<accession>A0A9W4CIG1</accession>
<keyword evidence="3" id="KW-1185">Reference proteome</keyword>